<evidence type="ECO:0000256" key="1">
    <source>
        <dbReference type="ARBA" id="ARBA00023157"/>
    </source>
</evidence>
<dbReference type="InterPro" id="IPR018378">
    <property type="entry name" value="C-type_lectin_CS"/>
</dbReference>
<dbReference type="InterPro" id="IPR016187">
    <property type="entry name" value="CTDL_fold"/>
</dbReference>
<evidence type="ECO:0000259" key="3">
    <source>
        <dbReference type="PROSITE" id="PS50041"/>
    </source>
</evidence>
<keyword evidence="5" id="KW-1185">Reference proteome</keyword>
<name>A0AAV4JDP4_9GAST</name>
<dbReference type="SMART" id="SM00034">
    <property type="entry name" value="CLECT"/>
    <property type="match status" value="1"/>
</dbReference>
<feature type="signal peptide" evidence="2">
    <location>
        <begin position="1"/>
        <end position="23"/>
    </location>
</feature>
<proteinExistence type="predicted"/>
<keyword evidence="2" id="KW-0732">Signal</keyword>
<organism evidence="4 5">
    <name type="scientific">Elysia marginata</name>
    <dbReference type="NCBI Taxonomy" id="1093978"/>
    <lineage>
        <taxon>Eukaryota</taxon>
        <taxon>Metazoa</taxon>
        <taxon>Spiralia</taxon>
        <taxon>Lophotrochozoa</taxon>
        <taxon>Mollusca</taxon>
        <taxon>Gastropoda</taxon>
        <taxon>Heterobranchia</taxon>
        <taxon>Euthyneura</taxon>
        <taxon>Panpulmonata</taxon>
        <taxon>Sacoglossa</taxon>
        <taxon>Placobranchoidea</taxon>
        <taxon>Plakobranchidae</taxon>
        <taxon>Elysia</taxon>
    </lineage>
</organism>
<evidence type="ECO:0000313" key="4">
    <source>
        <dbReference type="EMBL" id="GFS19582.1"/>
    </source>
</evidence>
<dbReference type="Gene3D" id="3.10.100.10">
    <property type="entry name" value="Mannose-Binding Protein A, subunit A"/>
    <property type="match status" value="1"/>
</dbReference>
<dbReference type="AlphaFoldDB" id="A0AAV4JDP4"/>
<dbReference type="PROSITE" id="PS50041">
    <property type="entry name" value="C_TYPE_LECTIN_2"/>
    <property type="match status" value="1"/>
</dbReference>
<dbReference type="InterPro" id="IPR016186">
    <property type="entry name" value="C-type_lectin-like/link_sf"/>
</dbReference>
<sequence>MSHHAKPTATLIGLLLNTCRVYCQSTRETSLIRASGSECQTEPLGDAWTSPSGLTCYWDCVTFYPTSCQSVVYNADTQTCTPGGVAFRPLEFISKLLPRAHSADTIYYTKQPIPSCDTGSGNFILFETCGFTACIHQSNTPKTYSQAVSDCDLIGARPLTIDTLPMYSVCRYATYPDHVWIGLTDRTQEGQYKWITGPLLSAEQDSYIWVPDQPNDAGGNEDCAEFIHVGLNDINCADWKKVICEPN</sequence>
<reference evidence="4 5" key="1">
    <citation type="journal article" date="2021" name="Elife">
        <title>Chloroplast acquisition without the gene transfer in kleptoplastic sea slugs, Plakobranchus ocellatus.</title>
        <authorList>
            <person name="Maeda T."/>
            <person name="Takahashi S."/>
            <person name="Yoshida T."/>
            <person name="Shimamura S."/>
            <person name="Takaki Y."/>
            <person name="Nagai Y."/>
            <person name="Toyoda A."/>
            <person name="Suzuki Y."/>
            <person name="Arimoto A."/>
            <person name="Ishii H."/>
            <person name="Satoh N."/>
            <person name="Nishiyama T."/>
            <person name="Hasebe M."/>
            <person name="Maruyama T."/>
            <person name="Minagawa J."/>
            <person name="Obokata J."/>
            <person name="Shigenobu S."/>
        </authorList>
    </citation>
    <scope>NUCLEOTIDE SEQUENCE [LARGE SCALE GENOMIC DNA]</scope>
</reference>
<dbReference type="Pfam" id="PF00059">
    <property type="entry name" value="Lectin_C"/>
    <property type="match status" value="1"/>
</dbReference>
<dbReference type="InterPro" id="IPR050801">
    <property type="entry name" value="Ca-Dep_Lectins_ImmuneDev"/>
</dbReference>
<dbReference type="InterPro" id="IPR001304">
    <property type="entry name" value="C-type_lectin-like"/>
</dbReference>
<dbReference type="EMBL" id="BMAT01013759">
    <property type="protein sequence ID" value="GFS19582.1"/>
    <property type="molecule type" value="Genomic_DNA"/>
</dbReference>
<feature type="chain" id="PRO_5043741527" evidence="2">
    <location>
        <begin position="24"/>
        <end position="247"/>
    </location>
</feature>
<dbReference type="SUPFAM" id="SSF56436">
    <property type="entry name" value="C-type lectin-like"/>
    <property type="match status" value="1"/>
</dbReference>
<dbReference type="PANTHER" id="PTHR22801">
    <property type="entry name" value="LITHOSTATHINE"/>
    <property type="match status" value="1"/>
</dbReference>
<feature type="domain" description="C-type lectin" evidence="3">
    <location>
        <begin position="134"/>
        <end position="245"/>
    </location>
</feature>
<dbReference type="PROSITE" id="PS00615">
    <property type="entry name" value="C_TYPE_LECTIN_1"/>
    <property type="match status" value="1"/>
</dbReference>
<keyword evidence="1" id="KW-1015">Disulfide bond</keyword>
<evidence type="ECO:0000313" key="5">
    <source>
        <dbReference type="Proteomes" id="UP000762676"/>
    </source>
</evidence>
<accession>A0AAV4JDP4</accession>
<dbReference type="PANTHER" id="PTHR22801:SF63">
    <property type="entry name" value="C-TYPE LECTIN DOMAIN-CONTAINING PROTEIN"/>
    <property type="match status" value="1"/>
</dbReference>
<gene>
    <name evidence="4" type="ORF">ElyMa_006877000</name>
</gene>
<evidence type="ECO:0000256" key="2">
    <source>
        <dbReference type="SAM" id="SignalP"/>
    </source>
</evidence>
<comment type="caution">
    <text evidence="4">The sequence shown here is derived from an EMBL/GenBank/DDBJ whole genome shotgun (WGS) entry which is preliminary data.</text>
</comment>
<dbReference type="Proteomes" id="UP000762676">
    <property type="component" value="Unassembled WGS sequence"/>
</dbReference>
<protein>
    <submittedName>
        <fullName evidence="4">C-type lectin domain family 4 member M</fullName>
    </submittedName>
</protein>